<feature type="domain" description="HTH gntR-type" evidence="4">
    <location>
        <begin position="27"/>
        <end position="95"/>
    </location>
</feature>
<dbReference type="PROSITE" id="PS50949">
    <property type="entry name" value="HTH_GNTR"/>
    <property type="match status" value="1"/>
</dbReference>
<dbReference type="SUPFAM" id="SSF64288">
    <property type="entry name" value="Chorismate lyase-like"/>
    <property type="match status" value="1"/>
</dbReference>
<dbReference type="Pfam" id="PF07702">
    <property type="entry name" value="UTRA"/>
    <property type="match status" value="1"/>
</dbReference>
<dbReference type="Proteomes" id="UP001429580">
    <property type="component" value="Unassembled WGS sequence"/>
</dbReference>
<dbReference type="InterPro" id="IPR000524">
    <property type="entry name" value="Tscrpt_reg_HTH_GntR"/>
</dbReference>
<proteinExistence type="predicted"/>
<dbReference type="SMART" id="SM00866">
    <property type="entry name" value="UTRA"/>
    <property type="match status" value="1"/>
</dbReference>
<dbReference type="Gene3D" id="3.40.1410.10">
    <property type="entry name" value="Chorismate lyase-like"/>
    <property type="match status" value="1"/>
</dbReference>
<dbReference type="InterPro" id="IPR028978">
    <property type="entry name" value="Chorismate_lyase_/UTRA_dom_sf"/>
</dbReference>
<keyword evidence="2" id="KW-0238">DNA-binding</keyword>
<dbReference type="Gene3D" id="1.10.10.10">
    <property type="entry name" value="Winged helix-like DNA-binding domain superfamily/Winged helix DNA-binding domain"/>
    <property type="match status" value="1"/>
</dbReference>
<dbReference type="InterPro" id="IPR012702">
    <property type="entry name" value="CP_lyase_PhnF"/>
</dbReference>
<name>A0ABX0UZW5_9HYPH</name>
<evidence type="ECO:0000259" key="4">
    <source>
        <dbReference type="PROSITE" id="PS50949"/>
    </source>
</evidence>
<dbReference type="EMBL" id="JAASQI010000005">
    <property type="protein sequence ID" value="NIJ58502.1"/>
    <property type="molecule type" value="Genomic_DNA"/>
</dbReference>
<evidence type="ECO:0000256" key="1">
    <source>
        <dbReference type="ARBA" id="ARBA00023015"/>
    </source>
</evidence>
<reference evidence="5 6" key="1">
    <citation type="submission" date="2020-03" db="EMBL/GenBank/DDBJ databases">
        <title>Genomic Encyclopedia of Type Strains, Phase IV (KMG-IV): sequencing the most valuable type-strain genomes for metagenomic binning, comparative biology and taxonomic classification.</title>
        <authorList>
            <person name="Goeker M."/>
        </authorList>
    </citation>
    <scope>NUCLEOTIDE SEQUENCE [LARGE SCALE GENOMIC DNA]</scope>
    <source>
        <strain evidence="5 6">DSM 103870</strain>
    </source>
</reference>
<dbReference type="SMART" id="SM00345">
    <property type="entry name" value="HTH_GNTR"/>
    <property type="match status" value="1"/>
</dbReference>
<accession>A0ABX0UZW5</accession>
<keyword evidence="1" id="KW-0805">Transcription regulation</keyword>
<keyword evidence="6" id="KW-1185">Reference proteome</keyword>
<gene>
    <name evidence="5" type="ORF">FHS82_002350</name>
</gene>
<dbReference type="NCBIfam" id="TIGR02325">
    <property type="entry name" value="C_P_lyase_phnF"/>
    <property type="match status" value="1"/>
</dbReference>
<organism evidence="5 6">
    <name type="scientific">Pseudochelatococcus lubricantis</name>
    <dbReference type="NCBI Taxonomy" id="1538102"/>
    <lineage>
        <taxon>Bacteria</taxon>
        <taxon>Pseudomonadati</taxon>
        <taxon>Pseudomonadota</taxon>
        <taxon>Alphaproteobacteria</taxon>
        <taxon>Hyphomicrobiales</taxon>
        <taxon>Chelatococcaceae</taxon>
        <taxon>Pseudochelatococcus</taxon>
    </lineage>
</organism>
<dbReference type="PANTHER" id="PTHR44846:SF1">
    <property type="entry name" value="MANNOSYL-D-GLYCERATE TRANSPORT_METABOLISM SYSTEM REPRESSOR MNGR-RELATED"/>
    <property type="match status" value="1"/>
</dbReference>
<dbReference type="Pfam" id="PF00392">
    <property type="entry name" value="GntR"/>
    <property type="match status" value="1"/>
</dbReference>
<evidence type="ECO:0000256" key="3">
    <source>
        <dbReference type="ARBA" id="ARBA00023163"/>
    </source>
</evidence>
<dbReference type="InterPro" id="IPR050679">
    <property type="entry name" value="Bact_HTH_transcr_reg"/>
</dbReference>
<dbReference type="PANTHER" id="PTHR44846">
    <property type="entry name" value="MANNOSYL-D-GLYCERATE TRANSPORT/METABOLISM SYSTEM REPRESSOR MNGR-RELATED"/>
    <property type="match status" value="1"/>
</dbReference>
<dbReference type="PRINTS" id="PR00035">
    <property type="entry name" value="HTHGNTR"/>
</dbReference>
<evidence type="ECO:0000313" key="5">
    <source>
        <dbReference type="EMBL" id="NIJ58502.1"/>
    </source>
</evidence>
<keyword evidence="3" id="KW-0804">Transcription</keyword>
<dbReference type="SUPFAM" id="SSF46785">
    <property type="entry name" value="Winged helix' DNA-binding domain"/>
    <property type="match status" value="1"/>
</dbReference>
<protein>
    <submittedName>
        <fullName evidence="5">GntR family phosphonate transport system transcriptional regulator</fullName>
    </submittedName>
</protein>
<dbReference type="InterPro" id="IPR036388">
    <property type="entry name" value="WH-like_DNA-bd_sf"/>
</dbReference>
<sequence length="262" mass="27906">MTTGNEAPAFGGIFEPPASPLVRGEGVAAWRRIADEIEADIATQRLAPGTQLPTEAQLSARFGVNRHTVRRALAALAERGLLRANQGRGTFVENRPLSYPIGPRTRFSENILREHLEPGGEFLGAEEIPATPLVARALSVVAASPVLAVRSRRFADATPVSCGVMYMPLPRFAAFVDTYRSHLAVTPALAACGVADYRRLETRISARTATGEEAAHLNLAPGRLVITATGVDVCVDGVPILLAQTAFAADRVELVVSSDDQC</sequence>
<dbReference type="RefSeq" id="WP_166952881.1">
    <property type="nucleotide sequence ID" value="NZ_JAASQI010000005.1"/>
</dbReference>
<dbReference type="InterPro" id="IPR011663">
    <property type="entry name" value="UTRA"/>
</dbReference>
<comment type="caution">
    <text evidence="5">The sequence shown here is derived from an EMBL/GenBank/DDBJ whole genome shotgun (WGS) entry which is preliminary data.</text>
</comment>
<evidence type="ECO:0000256" key="2">
    <source>
        <dbReference type="ARBA" id="ARBA00023125"/>
    </source>
</evidence>
<dbReference type="CDD" id="cd07377">
    <property type="entry name" value="WHTH_GntR"/>
    <property type="match status" value="1"/>
</dbReference>
<evidence type="ECO:0000313" key="6">
    <source>
        <dbReference type="Proteomes" id="UP001429580"/>
    </source>
</evidence>
<dbReference type="InterPro" id="IPR036390">
    <property type="entry name" value="WH_DNA-bd_sf"/>
</dbReference>